<dbReference type="SUPFAM" id="SSF52540">
    <property type="entry name" value="P-loop containing nucleoside triphosphate hydrolases"/>
    <property type="match status" value="1"/>
</dbReference>
<dbReference type="OrthoDB" id="125347at2759"/>
<dbReference type="Proteomes" id="UP000677054">
    <property type="component" value="Unassembled WGS sequence"/>
</dbReference>
<reference evidence="1" key="1">
    <citation type="submission" date="2020-11" db="EMBL/GenBank/DDBJ databases">
        <authorList>
            <person name="Tran Van P."/>
        </authorList>
    </citation>
    <scope>NUCLEOTIDE SEQUENCE</scope>
</reference>
<dbReference type="InterPro" id="IPR027417">
    <property type="entry name" value="P-loop_NTPase"/>
</dbReference>
<organism evidence="1">
    <name type="scientific">Darwinula stevensoni</name>
    <dbReference type="NCBI Taxonomy" id="69355"/>
    <lineage>
        <taxon>Eukaryota</taxon>
        <taxon>Metazoa</taxon>
        <taxon>Ecdysozoa</taxon>
        <taxon>Arthropoda</taxon>
        <taxon>Crustacea</taxon>
        <taxon>Oligostraca</taxon>
        <taxon>Ostracoda</taxon>
        <taxon>Podocopa</taxon>
        <taxon>Podocopida</taxon>
        <taxon>Darwinulocopina</taxon>
        <taxon>Darwinuloidea</taxon>
        <taxon>Darwinulidae</taxon>
        <taxon>Darwinula</taxon>
    </lineage>
</organism>
<evidence type="ECO:0000313" key="2">
    <source>
        <dbReference type="Proteomes" id="UP000677054"/>
    </source>
</evidence>
<name>A0A7R9A165_9CRUS</name>
<keyword evidence="2" id="KW-1185">Reference proteome</keyword>
<dbReference type="EMBL" id="CAJPEV010000632">
    <property type="protein sequence ID" value="CAG0887092.1"/>
    <property type="molecule type" value="Genomic_DNA"/>
</dbReference>
<dbReference type="Gene3D" id="3.40.50.300">
    <property type="entry name" value="P-loop containing nucleotide triphosphate hydrolases"/>
    <property type="match status" value="1"/>
</dbReference>
<sequence>MNDLSHPAGLRVLKFDGDEKENHFLYTPAINGFSTQTSHQPPSPEIYNAQEMTEAGCENCEKWSSLGKLAMYERKGNLDIRDHLKIYMGAGETRPLKEAAGDYVGQIYPEAYKKAYSLPEGYILKEKEHRKLMRKAQENPQEDADIPHDMLSVAIVFDHLKDLLKDAPSLTMADYAFTDTLLKGITRKQREMFAKEFGVNEDAIKPGDHDIFGVGISGQNIYGLFFQVKATTMKANPKTVIKSLAKANKQLDHDINIFRTMCGNFMSSTVRLAGFAAFPMLSRSDLKQLSVTCPVLKCTDCRERILTLDDLGSPMRFKEFLARHGIVLESPSILDPNSPIMKTFKDIFDLYVSAASAVDLPRNSCQLFTTCEKQMEPVLVLLTPQQKELVMSDDKVMFICGGSGTGKTFVLKRRAMELGKKNDVMVINVSGGLLTEEFRNDFNDNPRIEVVDGREEDIEENLEKLKELLMKKGKGKHVLVDEVPLTLGFQGVQENLTPDAISDHWGFIVKMKDYVKTITLVFRPNDQSYSRDVPLQDIKPGGLSIKVLDRVKRNSRKIADLFLAIADYSRRIFISRERTLPMDVEESEIKFLPVLFPVPSCFSLHPSKCKDELICRAVRASHAIKYIHNEFSTSSRKAPLLVVVDSDRMKAAMVNILTFIDHSPVSFFGEKGKFLGKLPPEGSFSLVVTDEEMLGCHVNNVKVILDFPNSLWKNFCRLITTTDDKKLLIIEEEDWKTGKFSRLVKEIPGWDIKEINFNEQGLIQKLETAWEEYKSDVIHHLNEKSFPSGSCPKMDVKWDAGDEMEEVKNLLGSWIIGVFGYPGSGKSRRVDMFIQRGLQLQVRILILHCGSLLSQELYKQRWRTEKNVDIKPVPSNNIESLQDILNNNELVVAAKRKGKVVGSMLVVIEDCPILKDMEEQINKVVDQFKKLKIKLVLVFKSHSREDSGIPIEVIMRLLKSNANTIAVVLPSPPTDMKLLRHIYRNEAGTPLELQAKSLPTSSLPAAIIFGEPVLLINDINYKCPGRHVGYTCKGNPMCGPLAKEMHTTPSPQSIFVYSIAMEEVKKGSDEIHVLAADENLLACLRNIPRSSTERKIRFIHPKDFRGCEASIVISVNIPEDWMLEVISRSRTRLVIIDFLQEHRELWRTMLEEGRVQVKGHVLILEDIYSKETLIKLDETKKFLKTPTWDEGGSLTGEEAVRRGGILDEDTGAILSFSPETWEALSKDFPRLKFSLPFYEWGYVSHSRWEGMVPTFDERESERILWILRKSGVEWMDYSYPPCPLETTSNEGGVLQSLSVFLSGSLLHLSLLQV</sequence>
<dbReference type="EMBL" id="LR900149">
    <property type="protein sequence ID" value="CAD7244414.1"/>
    <property type="molecule type" value="Genomic_DNA"/>
</dbReference>
<evidence type="ECO:0000313" key="1">
    <source>
        <dbReference type="EMBL" id="CAD7244414.1"/>
    </source>
</evidence>
<protein>
    <submittedName>
        <fullName evidence="1">Uncharacterized protein</fullName>
    </submittedName>
</protein>
<accession>A0A7R9A165</accession>
<gene>
    <name evidence="1" type="ORF">DSTB1V02_LOCUS4311</name>
</gene>
<proteinExistence type="predicted"/>